<dbReference type="InterPro" id="IPR004182">
    <property type="entry name" value="GRAM"/>
</dbReference>
<dbReference type="GO" id="GO:0032366">
    <property type="term" value="P:intracellular sterol transport"/>
    <property type="evidence" value="ECO:0007669"/>
    <property type="project" value="TreeGrafter"/>
</dbReference>
<dbReference type="Pfam" id="PF16016">
    <property type="entry name" value="VASt"/>
    <property type="match status" value="1"/>
</dbReference>
<dbReference type="VEuPathDB" id="FungiDB:GWK60_L17061"/>
<organism evidence="10 12">
    <name type="scientific">Candida glabrata</name>
    <name type="common">Yeast</name>
    <name type="synonym">Torulopsis glabrata</name>
    <dbReference type="NCBI Taxonomy" id="5478"/>
    <lineage>
        <taxon>Eukaryota</taxon>
        <taxon>Fungi</taxon>
        <taxon>Dikarya</taxon>
        <taxon>Ascomycota</taxon>
        <taxon>Saccharomycotina</taxon>
        <taxon>Saccharomycetes</taxon>
        <taxon>Saccharomycetales</taxon>
        <taxon>Saccharomycetaceae</taxon>
        <taxon>Nakaseomyces</taxon>
    </lineage>
</organism>
<evidence type="ECO:0000256" key="7">
    <source>
        <dbReference type="SAM" id="MobiDB-lite"/>
    </source>
</evidence>
<dbReference type="SMART" id="SM00568">
    <property type="entry name" value="GRAM"/>
    <property type="match status" value="1"/>
</dbReference>
<dbReference type="EMBL" id="LLZZ01000146">
    <property type="protein sequence ID" value="KTA99288.1"/>
    <property type="molecule type" value="Genomic_DNA"/>
</dbReference>
<dbReference type="PROSITE" id="PS51778">
    <property type="entry name" value="VAST"/>
    <property type="match status" value="1"/>
</dbReference>
<dbReference type="VEuPathDB" id="FungiDB:CAGL0L13134g"/>
<name>A0A0W0E4E0_CANGB</name>
<feature type="transmembrane region" description="Helical" evidence="8">
    <location>
        <begin position="630"/>
        <end position="652"/>
    </location>
</feature>
<dbReference type="GO" id="GO:0005789">
    <property type="term" value="C:endoplasmic reticulum membrane"/>
    <property type="evidence" value="ECO:0007669"/>
    <property type="project" value="UniProtKB-SubCell"/>
</dbReference>
<keyword evidence="4 8" id="KW-1133">Transmembrane helix</keyword>
<dbReference type="Pfam" id="PF02893">
    <property type="entry name" value="GRAM"/>
    <property type="match status" value="1"/>
</dbReference>
<comment type="subcellular location">
    <subcellularLocation>
        <location evidence="6">Endomembrane system</location>
        <topology evidence="6">Single-pass membrane protein</topology>
    </subcellularLocation>
    <subcellularLocation>
        <location evidence="1">Endoplasmic reticulum membrane</location>
    </subcellularLocation>
</comment>
<gene>
    <name evidence="11" type="ORF">AO440_004862</name>
    <name evidence="10" type="ORF">AO440_005028</name>
</gene>
<evidence type="ECO:0000259" key="9">
    <source>
        <dbReference type="PROSITE" id="PS51778"/>
    </source>
</evidence>
<dbReference type="PANTHER" id="PTHR23319:SF4">
    <property type="entry name" value="GRAM DOMAIN CONTAINING 1B, ISOFORM E"/>
    <property type="match status" value="1"/>
</dbReference>
<proteinExistence type="inferred from homology"/>
<protein>
    <recommendedName>
        <fullName evidence="9">VASt domain-containing protein</fullName>
    </recommendedName>
</protein>
<feature type="compositionally biased region" description="Basic and acidic residues" evidence="7">
    <location>
        <begin position="604"/>
        <end position="617"/>
    </location>
</feature>
<evidence type="ECO:0000256" key="3">
    <source>
        <dbReference type="ARBA" id="ARBA00022692"/>
    </source>
</evidence>
<evidence type="ECO:0000256" key="6">
    <source>
        <dbReference type="ARBA" id="ARBA00037847"/>
    </source>
</evidence>
<evidence type="ECO:0000313" key="11">
    <source>
        <dbReference type="EMBL" id="KTB02910.1"/>
    </source>
</evidence>
<dbReference type="PANTHER" id="PTHR23319">
    <property type="entry name" value="GRAM DOMAIN CONTAINING 1B, ISOFORM E"/>
    <property type="match status" value="1"/>
</dbReference>
<dbReference type="GO" id="GO:0032541">
    <property type="term" value="C:cortical endoplasmic reticulum"/>
    <property type="evidence" value="ECO:0007669"/>
    <property type="project" value="TreeGrafter"/>
</dbReference>
<dbReference type="AlphaFoldDB" id="A0A0W0E4E0"/>
<dbReference type="CDD" id="cd13220">
    <property type="entry name" value="PH-GRAM_GRAMDC"/>
    <property type="match status" value="1"/>
</dbReference>
<sequence length="733" mass="81840">MEDYVSPYMGLKKSNTSLYKADPAHPKLSEVNSVSSSPARSLEELSVADSNEGKDSLQVNDSSDLNPENKSRSPTFFDSMVPAFLHRKTVVTTNGSTSNSGSDAATFSKSTFANGYHSSDLFADSKYHYASDKRDEAFHAIFRSIPSTDRLIDDFGCLMHKSHTYNGRIYISENHLSFNSSFVDWMNKVTLPLVDIKHIEKTLSSSIGGTITQAITIEGADDSIYVLTGFISTDVTFDILMTVWSERNKIHQDNTNVVVPKIVHPEKVGAAEVNGLSASNLTSRRSSTSSSPLQKLIDGPLFIDNSGTLKRSFQRLLTTPDNVGNLNNNDDIINKAILSIDETELVTDNVNESSGSSSDTEGEGSADFVQDYKITKELRVHKLKPSCPIVYNGPLYFKKTEFDYSPEDNDEHVLKEITLDAPPGLVFEIIFSETEPSFHNQYLKELDSSSISEFGSFDKIENERGFTYIKALNYSVGPKSTKCVVLEKLISKDYKNAINVVVETKTPNVPSGNNFSTKTRYMFRWNDATSCSMKISYWVEWTGSSWIKGMIESSCKTGQIEAADVIEKLLRTYLKENSIDEVVTLAEETETKEKQKLNGNDGGAPKDEKTTSTTKKTEITVKKTPPTVKWFTWILIGLLVTVIVLLLLNLTATFSLQKKIDKLLIHSISSEALKSSHLLDVPAGRKNILESSNGFERELLLLLKDFARRRDDIQDLNPEMISRIYSIIRNWNV</sequence>
<reference evidence="10 12" key="1">
    <citation type="submission" date="2015-10" db="EMBL/GenBank/DDBJ databases">
        <title>Draft genomes sequences of Candida glabrata isolates 1A, 1B, 2A, 2B, 3A and 3B.</title>
        <authorList>
            <person name="Haavelsrud O.E."/>
            <person name="Gaustad P."/>
        </authorList>
    </citation>
    <scope>NUCLEOTIDE SEQUENCE [LARGE SCALE GENOMIC DNA]</scope>
    <source>
        <strain evidence="10">910700640</strain>
    </source>
</reference>
<dbReference type="VEuPathDB" id="FungiDB:GVI51_L13079"/>
<evidence type="ECO:0000256" key="2">
    <source>
        <dbReference type="ARBA" id="ARBA00006582"/>
    </source>
</evidence>
<feature type="region of interest" description="Disordered" evidence="7">
    <location>
        <begin position="1"/>
        <end position="74"/>
    </location>
</feature>
<feature type="domain" description="VASt" evidence="9">
    <location>
        <begin position="410"/>
        <end position="578"/>
    </location>
</feature>
<dbReference type="GO" id="GO:0032934">
    <property type="term" value="F:sterol binding"/>
    <property type="evidence" value="ECO:0007669"/>
    <property type="project" value="TreeGrafter"/>
</dbReference>
<dbReference type="EMBL" id="LLZZ01000122">
    <property type="protein sequence ID" value="KTB02910.1"/>
    <property type="molecule type" value="Genomic_DNA"/>
</dbReference>
<keyword evidence="5 8" id="KW-0472">Membrane</keyword>
<dbReference type="GO" id="GO:0005886">
    <property type="term" value="C:plasma membrane"/>
    <property type="evidence" value="ECO:0007669"/>
    <property type="project" value="TreeGrafter"/>
</dbReference>
<evidence type="ECO:0000256" key="8">
    <source>
        <dbReference type="SAM" id="Phobius"/>
    </source>
</evidence>
<accession>A0A0W0E4E0</accession>
<evidence type="ECO:0000313" key="10">
    <source>
        <dbReference type="EMBL" id="KTA99288.1"/>
    </source>
</evidence>
<dbReference type="GO" id="GO:0120015">
    <property type="term" value="F:sterol transfer activity"/>
    <property type="evidence" value="ECO:0007669"/>
    <property type="project" value="TreeGrafter"/>
</dbReference>
<feature type="compositionally biased region" description="Polar residues" evidence="7">
    <location>
        <begin position="30"/>
        <end position="39"/>
    </location>
</feature>
<keyword evidence="3 8" id="KW-0812">Transmembrane</keyword>
<dbReference type="VEuPathDB" id="FungiDB:B1J91_L13134g"/>
<dbReference type="InterPro" id="IPR051482">
    <property type="entry name" value="Cholesterol_transport"/>
</dbReference>
<evidence type="ECO:0000256" key="1">
    <source>
        <dbReference type="ARBA" id="ARBA00004586"/>
    </source>
</evidence>
<feature type="region of interest" description="Disordered" evidence="7">
    <location>
        <begin position="590"/>
        <end position="617"/>
    </location>
</feature>
<dbReference type="InterPro" id="IPR031968">
    <property type="entry name" value="VASt"/>
</dbReference>
<comment type="similarity">
    <text evidence="2">Belongs to the YSP2 family.</text>
</comment>
<feature type="compositionally biased region" description="Polar residues" evidence="7">
    <location>
        <begin position="57"/>
        <end position="74"/>
    </location>
</feature>
<dbReference type="GO" id="GO:0140268">
    <property type="term" value="C:endoplasmic reticulum-plasma membrane contact site"/>
    <property type="evidence" value="ECO:0007669"/>
    <property type="project" value="TreeGrafter"/>
</dbReference>
<dbReference type="InterPro" id="IPR011993">
    <property type="entry name" value="PH-like_dom_sf"/>
</dbReference>
<evidence type="ECO:0000313" key="12">
    <source>
        <dbReference type="Proteomes" id="UP000054886"/>
    </source>
</evidence>
<dbReference type="GO" id="GO:0005739">
    <property type="term" value="C:mitochondrion"/>
    <property type="evidence" value="ECO:0007669"/>
    <property type="project" value="TreeGrafter"/>
</dbReference>
<evidence type="ECO:0000256" key="4">
    <source>
        <dbReference type="ARBA" id="ARBA00022989"/>
    </source>
</evidence>
<comment type="caution">
    <text evidence="10">The sequence shown here is derived from an EMBL/GenBank/DDBJ whole genome shotgun (WGS) entry which is preliminary data.</text>
</comment>
<evidence type="ECO:0000256" key="5">
    <source>
        <dbReference type="ARBA" id="ARBA00023136"/>
    </source>
</evidence>
<dbReference type="Proteomes" id="UP000054886">
    <property type="component" value="Unassembled WGS sequence"/>
</dbReference>
<dbReference type="Gene3D" id="2.30.29.30">
    <property type="entry name" value="Pleckstrin-homology domain (PH domain)/Phosphotyrosine-binding domain (PTB)"/>
    <property type="match status" value="1"/>
</dbReference>